<protein>
    <submittedName>
        <fullName evidence="3">Uncharacterized protein (DUF2147 family)</fullName>
    </submittedName>
</protein>
<dbReference type="Gene3D" id="2.40.128.520">
    <property type="match status" value="1"/>
</dbReference>
<dbReference type="PANTHER" id="PTHR36919">
    <property type="entry name" value="BLR1215 PROTEIN"/>
    <property type="match status" value="1"/>
</dbReference>
<comment type="caution">
    <text evidence="3">The sequence shown here is derived from an EMBL/GenBank/DDBJ whole genome shotgun (WGS) entry which is preliminary data.</text>
</comment>
<dbReference type="RefSeq" id="WP_183816873.1">
    <property type="nucleotide sequence ID" value="NZ_JACHOB010000002.1"/>
</dbReference>
<evidence type="ECO:0000313" key="3">
    <source>
        <dbReference type="EMBL" id="MBB4658686.1"/>
    </source>
</evidence>
<name>A0A840I0U6_9PROT</name>
<gene>
    <name evidence="3" type="ORF">GGQ59_001200</name>
</gene>
<sequence length="153" mass="16568">MRRVSGALLSLCFLLPAGAGAEAVAGPHTVWGYWYTPDHDSLVRIKDCGDGTPCGIVTWVDPVRGKVTVDEHNKDEALRGRPIEGITLLHGFEAGSEDWRGGAIYHPGNGNTYRARIRRVDEDTLEVKGCLGPICKGQLWDRAAPMALDDGAD</sequence>
<dbReference type="AlphaFoldDB" id="A0A840I0U6"/>
<keyword evidence="4" id="KW-1185">Reference proteome</keyword>
<feature type="chain" id="PRO_5032611919" evidence="1">
    <location>
        <begin position="22"/>
        <end position="153"/>
    </location>
</feature>
<accession>A0A840I0U6</accession>
<reference evidence="3 4" key="1">
    <citation type="submission" date="2020-08" db="EMBL/GenBank/DDBJ databases">
        <title>Genomic Encyclopedia of Type Strains, Phase IV (KMG-IV): sequencing the most valuable type-strain genomes for metagenomic binning, comparative biology and taxonomic classification.</title>
        <authorList>
            <person name="Goeker M."/>
        </authorList>
    </citation>
    <scope>NUCLEOTIDE SEQUENCE [LARGE SCALE GENOMIC DNA]</scope>
    <source>
        <strain evidence="3 4">DSM 102850</strain>
    </source>
</reference>
<feature type="domain" description="DUF2147" evidence="2">
    <location>
        <begin position="32"/>
        <end position="142"/>
    </location>
</feature>
<dbReference type="Proteomes" id="UP000563524">
    <property type="component" value="Unassembled WGS sequence"/>
</dbReference>
<evidence type="ECO:0000259" key="2">
    <source>
        <dbReference type="Pfam" id="PF09917"/>
    </source>
</evidence>
<organism evidence="3 4">
    <name type="scientific">Parvularcula dongshanensis</name>
    <dbReference type="NCBI Taxonomy" id="1173995"/>
    <lineage>
        <taxon>Bacteria</taxon>
        <taxon>Pseudomonadati</taxon>
        <taxon>Pseudomonadota</taxon>
        <taxon>Alphaproteobacteria</taxon>
        <taxon>Parvularculales</taxon>
        <taxon>Parvularculaceae</taxon>
        <taxon>Parvularcula</taxon>
    </lineage>
</organism>
<keyword evidence="1" id="KW-0732">Signal</keyword>
<dbReference type="PANTHER" id="PTHR36919:SF2">
    <property type="entry name" value="BLL6627 PROTEIN"/>
    <property type="match status" value="1"/>
</dbReference>
<dbReference type="EMBL" id="JACHOB010000002">
    <property type="protein sequence ID" value="MBB4658686.1"/>
    <property type="molecule type" value="Genomic_DNA"/>
</dbReference>
<dbReference type="Pfam" id="PF09917">
    <property type="entry name" value="DUF2147"/>
    <property type="match status" value="1"/>
</dbReference>
<evidence type="ECO:0000313" key="4">
    <source>
        <dbReference type="Proteomes" id="UP000563524"/>
    </source>
</evidence>
<evidence type="ECO:0000256" key="1">
    <source>
        <dbReference type="SAM" id="SignalP"/>
    </source>
</evidence>
<proteinExistence type="predicted"/>
<feature type="signal peptide" evidence="1">
    <location>
        <begin position="1"/>
        <end position="21"/>
    </location>
</feature>
<dbReference type="InterPro" id="IPR019223">
    <property type="entry name" value="DUF2147"/>
</dbReference>